<dbReference type="Proteomes" id="UP000636709">
    <property type="component" value="Unassembled WGS sequence"/>
</dbReference>
<sequence>MGIRQIYCRMGTMLGAGSRATNPKEAHYCC</sequence>
<dbReference type="EMBL" id="JACEFO010001949">
    <property type="protein sequence ID" value="KAF8692062.1"/>
    <property type="molecule type" value="Genomic_DNA"/>
</dbReference>
<gene>
    <name evidence="1" type="ORF">HU200_039925</name>
</gene>
<reference evidence="1" key="1">
    <citation type="submission" date="2020-07" db="EMBL/GenBank/DDBJ databases">
        <title>Genome sequence and genetic diversity analysis of an under-domesticated orphan crop, white fonio (Digitaria exilis).</title>
        <authorList>
            <person name="Bennetzen J.L."/>
            <person name="Chen S."/>
            <person name="Ma X."/>
            <person name="Wang X."/>
            <person name="Yssel A.E.J."/>
            <person name="Chaluvadi S.R."/>
            <person name="Johnson M."/>
            <person name="Gangashetty P."/>
            <person name="Hamidou F."/>
            <person name="Sanogo M.D."/>
            <person name="Zwaenepoel A."/>
            <person name="Wallace J."/>
            <person name="Van De Peer Y."/>
            <person name="Van Deynze A."/>
        </authorList>
    </citation>
    <scope>NUCLEOTIDE SEQUENCE</scope>
    <source>
        <tissue evidence="1">Leaves</tissue>
    </source>
</reference>
<evidence type="ECO:0000313" key="2">
    <source>
        <dbReference type="Proteomes" id="UP000636709"/>
    </source>
</evidence>
<protein>
    <submittedName>
        <fullName evidence="1">Uncharacterized protein</fullName>
    </submittedName>
</protein>
<dbReference type="AlphaFoldDB" id="A0A835B714"/>
<organism evidence="1 2">
    <name type="scientific">Digitaria exilis</name>
    <dbReference type="NCBI Taxonomy" id="1010633"/>
    <lineage>
        <taxon>Eukaryota</taxon>
        <taxon>Viridiplantae</taxon>
        <taxon>Streptophyta</taxon>
        <taxon>Embryophyta</taxon>
        <taxon>Tracheophyta</taxon>
        <taxon>Spermatophyta</taxon>
        <taxon>Magnoliopsida</taxon>
        <taxon>Liliopsida</taxon>
        <taxon>Poales</taxon>
        <taxon>Poaceae</taxon>
        <taxon>PACMAD clade</taxon>
        <taxon>Panicoideae</taxon>
        <taxon>Panicodae</taxon>
        <taxon>Paniceae</taxon>
        <taxon>Anthephorinae</taxon>
        <taxon>Digitaria</taxon>
    </lineage>
</organism>
<keyword evidence="2" id="KW-1185">Reference proteome</keyword>
<comment type="caution">
    <text evidence="1">The sequence shown here is derived from an EMBL/GenBank/DDBJ whole genome shotgun (WGS) entry which is preliminary data.</text>
</comment>
<evidence type="ECO:0000313" key="1">
    <source>
        <dbReference type="EMBL" id="KAF8692062.1"/>
    </source>
</evidence>
<name>A0A835B714_9POAL</name>
<accession>A0A835B714</accession>
<proteinExistence type="predicted"/>